<dbReference type="GO" id="GO:0016780">
    <property type="term" value="F:phosphotransferase activity, for other substituted phosphate groups"/>
    <property type="evidence" value="ECO:0007669"/>
    <property type="project" value="TreeGrafter"/>
</dbReference>
<dbReference type="InterPro" id="IPR017475">
    <property type="entry name" value="EPS_sugar_tfrase"/>
</dbReference>
<dbReference type="GO" id="GO:0005886">
    <property type="term" value="C:plasma membrane"/>
    <property type="evidence" value="ECO:0007669"/>
    <property type="project" value="UniProtKB-SubCell"/>
</dbReference>
<name>A0A1I1D6H0_BREAD</name>
<dbReference type="OrthoDB" id="9808602at2"/>
<protein>
    <submittedName>
        <fullName evidence="11">Undecaprenyl-phosphate galactose phosphotransferase</fullName>
    </submittedName>
</protein>
<sequence length="480" mass="56029">MRKMPQFYLIRKIFFLSLSDYCAYAIALSLAIKIRLFFPYVLPWDFPAINIAAYSVTEADIFPLLIGIIFFIHNLYQKRWTFWEETIIIWKALFVSFLISYLVLFNFSQVFIQVSRVIIIITFLLMTVLVPLFRLILKKILYLVGFWRYSVVLSCKMQDIKEMIRIAEIFAQDTYLGFEPRYFFIPDADIDHYHFLRKKIPVFHSVDEVAKKHCGSVFVIGESLLGQSILIESLYSRFRRVFVIPDHSLGLINAGVQYLFSERLFIINLENKLNSLTARLFKDAMDFTLGIIITILCMPLFFVVGLAVKLGSKGPIFYRQSRIGRGGKPFKIWKFRTMYQDADKKLNTLLAQNHELKKEWDTYFKLNNDPRITPIGHFLRKYSLDEFPQLFNVLAGEMSLIGPRPFVKGEIEDLNPTLLPLYAQVKPGLTGLWQVSGRNDTDRLDRMKIDVWYMQNWHPSLDILILLNTPKAVLTARGAK</sequence>
<evidence type="ECO:0000313" key="11">
    <source>
        <dbReference type="EMBL" id="SFB70541.1"/>
    </source>
</evidence>
<keyword evidence="8 9" id="KW-0472">Membrane</keyword>
<evidence type="ECO:0000256" key="3">
    <source>
        <dbReference type="ARBA" id="ARBA00006464"/>
    </source>
</evidence>
<gene>
    <name evidence="11" type="ORF">SAMN02745150_00361</name>
</gene>
<dbReference type="RefSeq" id="WP_092317800.1">
    <property type="nucleotide sequence ID" value="NZ_FOKY01000001.1"/>
</dbReference>
<accession>A0A1I1D6H0</accession>
<dbReference type="Pfam" id="PF02397">
    <property type="entry name" value="Bac_transf"/>
    <property type="match status" value="1"/>
</dbReference>
<keyword evidence="12" id="KW-1185">Reference proteome</keyword>
<dbReference type="Proteomes" id="UP000240042">
    <property type="component" value="Unassembled WGS sequence"/>
</dbReference>
<dbReference type="InterPro" id="IPR003362">
    <property type="entry name" value="Bact_transf"/>
</dbReference>
<evidence type="ECO:0000256" key="1">
    <source>
        <dbReference type="ARBA" id="ARBA00004141"/>
    </source>
</evidence>
<dbReference type="EMBL" id="FOKY01000001">
    <property type="protein sequence ID" value="SFB70541.1"/>
    <property type="molecule type" value="Genomic_DNA"/>
</dbReference>
<reference evidence="12" key="1">
    <citation type="submission" date="2016-10" db="EMBL/GenBank/DDBJ databases">
        <authorList>
            <person name="Varghese N."/>
            <person name="Submissions S."/>
        </authorList>
    </citation>
    <scope>NUCLEOTIDE SEQUENCE [LARGE SCALE GENOMIC DNA]</scope>
    <source>
        <strain evidence="12">ATCC 43811</strain>
    </source>
</reference>
<dbReference type="AlphaFoldDB" id="A0A1I1D6H0"/>
<feature type="domain" description="Bacterial sugar transferase" evidence="10">
    <location>
        <begin position="282"/>
        <end position="474"/>
    </location>
</feature>
<keyword evidence="4" id="KW-1003">Cell membrane</keyword>
<evidence type="ECO:0000256" key="9">
    <source>
        <dbReference type="SAM" id="Phobius"/>
    </source>
</evidence>
<evidence type="ECO:0000256" key="7">
    <source>
        <dbReference type="ARBA" id="ARBA00022989"/>
    </source>
</evidence>
<proteinExistence type="inferred from homology"/>
<feature type="transmembrane region" description="Helical" evidence="9">
    <location>
        <begin position="61"/>
        <end position="76"/>
    </location>
</feature>
<keyword evidence="6 9" id="KW-0812">Transmembrane</keyword>
<feature type="transmembrane region" description="Helical" evidence="9">
    <location>
        <begin position="117"/>
        <end position="137"/>
    </location>
</feature>
<organism evidence="11 12">
    <name type="scientific">Brevinema andersonii</name>
    <dbReference type="NCBI Taxonomy" id="34097"/>
    <lineage>
        <taxon>Bacteria</taxon>
        <taxon>Pseudomonadati</taxon>
        <taxon>Spirochaetota</taxon>
        <taxon>Spirochaetia</taxon>
        <taxon>Brevinematales</taxon>
        <taxon>Brevinemataceae</taxon>
        <taxon>Brevinema</taxon>
    </lineage>
</organism>
<dbReference type="STRING" id="34097.SAMN02745150_00361"/>
<evidence type="ECO:0000256" key="6">
    <source>
        <dbReference type="ARBA" id="ARBA00022692"/>
    </source>
</evidence>
<feature type="transmembrane region" description="Helical" evidence="9">
    <location>
        <begin position="88"/>
        <end position="111"/>
    </location>
</feature>
<evidence type="ECO:0000259" key="10">
    <source>
        <dbReference type="Pfam" id="PF02397"/>
    </source>
</evidence>
<evidence type="ECO:0000256" key="8">
    <source>
        <dbReference type="ARBA" id="ARBA00023136"/>
    </source>
</evidence>
<dbReference type="PANTHER" id="PTHR30576">
    <property type="entry name" value="COLANIC BIOSYNTHESIS UDP-GLUCOSE LIPID CARRIER TRANSFERASE"/>
    <property type="match status" value="1"/>
</dbReference>
<evidence type="ECO:0000256" key="5">
    <source>
        <dbReference type="ARBA" id="ARBA00022679"/>
    </source>
</evidence>
<comment type="subcellular location">
    <subcellularLocation>
        <location evidence="2">Cell membrane</location>
    </subcellularLocation>
    <subcellularLocation>
        <location evidence="1">Membrane</location>
        <topology evidence="1">Multi-pass membrane protein</topology>
    </subcellularLocation>
</comment>
<keyword evidence="7 9" id="KW-1133">Transmembrane helix</keyword>
<comment type="similarity">
    <text evidence="3">Belongs to the bacterial sugar transferase family.</text>
</comment>
<feature type="transmembrane region" description="Helical" evidence="9">
    <location>
        <begin position="21"/>
        <end position="41"/>
    </location>
</feature>
<dbReference type="NCBIfam" id="TIGR03025">
    <property type="entry name" value="EPS_sugtrans"/>
    <property type="match status" value="1"/>
</dbReference>
<keyword evidence="5 11" id="KW-0808">Transferase</keyword>
<evidence type="ECO:0000313" key="12">
    <source>
        <dbReference type="Proteomes" id="UP000240042"/>
    </source>
</evidence>
<dbReference type="PANTHER" id="PTHR30576:SF4">
    <property type="entry name" value="UNDECAPRENYL-PHOSPHATE GALACTOSE PHOSPHOTRANSFERASE"/>
    <property type="match status" value="1"/>
</dbReference>
<feature type="transmembrane region" description="Helical" evidence="9">
    <location>
        <begin position="287"/>
        <end position="308"/>
    </location>
</feature>
<evidence type="ECO:0000256" key="2">
    <source>
        <dbReference type="ARBA" id="ARBA00004236"/>
    </source>
</evidence>
<evidence type="ECO:0000256" key="4">
    <source>
        <dbReference type="ARBA" id="ARBA00022475"/>
    </source>
</evidence>